<sequence length="604" mass="69232">MENITKEDLDKVVACAGTTIREPERSELKAIYDKLEFVCKSLPKDKFVYKIRKDPRNQGGGFKYFQKYLWAKIYPIEFKDNVWDKLAIIIGISEGTMQFHIMGIASYQPYEASLNASKNSWTELDSSDLSYDTIVKEFEKFYKENRTLFRDTMVSLGLSSDPQLEMNKQDEFNRQTHTMPLNQILYGPPGTGKTYHTINKAISIINPSFDLNQSRDLVKAEYKRLVDAGQIVFTTFHQSLGYEDFVEGIKPLIDEDADGNKQVIYDVQPGILKKIVDRMLASRTDASEEYSYTFDDGWNELIELSNEQIESGKEYKLSILTPEMGMFVTEITSNGNLKLRPSKGSGKEYVVSYARSKKLQHAFPNLSVVKNIDKEFRAVIGGMNSTAYWSVLNFINNKIVSKGNKTNKNLSSETLPHVLIIDEINRGNVSAIFGELITLIEESKREGKEESLEVTLPYSKEKFIVPENLYIIGTMNTADRSVEAIDTALRRRFVFEEMLPNYQLPEIQQHIFGYPAAEILKKINDRIEKLIDRDHCIGHAYFIGKDETTIIESFYKNIIPLLQEYFFGDYGKIGLVLGKGFVKKKAVDSDLFAEFEYDYKPEPN</sequence>
<dbReference type="PANTHER" id="PTHR37291:SF1">
    <property type="entry name" value="TYPE IV METHYL-DIRECTED RESTRICTION ENZYME ECOKMCRB SUBUNIT"/>
    <property type="match status" value="1"/>
</dbReference>
<dbReference type="PANTHER" id="PTHR37291">
    <property type="entry name" value="5-METHYLCYTOSINE-SPECIFIC RESTRICTION ENZYME B"/>
    <property type="match status" value="1"/>
</dbReference>
<dbReference type="SUPFAM" id="SSF52540">
    <property type="entry name" value="P-loop containing nucleoside triphosphate hydrolases"/>
    <property type="match status" value="1"/>
</dbReference>
<dbReference type="InterPro" id="IPR027417">
    <property type="entry name" value="P-loop_NTPase"/>
</dbReference>
<gene>
    <name evidence="2" type="ORF">GCM10023231_24880</name>
</gene>
<feature type="domain" description="ATPase dynein-related AAA" evidence="1">
    <location>
        <begin position="396"/>
        <end position="493"/>
    </location>
</feature>
<organism evidence="2 3">
    <name type="scientific">Olivibacter ginsenosidimutans</name>
    <dbReference type="NCBI Taxonomy" id="1176537"/>
    <lineage>
        <taxon>Bacteria</taxon>
        <taxon>Pseudomonadati</taxon>
        <taxon>Bacteroidota</taxon>
        <taxon>Sphingobacteriia</taxon>
        <taxon>Sphingobacteriales</taxon>
        <taxon>Sphingobacteriaceae</taxon>
        <taxon>Olivibacter</taxon>
    </lineage>
</organism>
<dbReference type="Gene3D" id="3.40.50.300">
    <property type="entry name" value="P-loop containing nucleotide triphosphate hydrolases"/>
    <property type="match status" value="1"/>
</dbReference>
<dbReference type="EMBL" id="BAABIQ010000036">
    <property type="protein sequence ID" value="GAA4795472.1"/>
    <property type="molecule type" value="Genomic_DNA"/>
</dbReference>
<evidence type="ECO:0000313" key="2">
    <source>
        <dbReference type="EMBL" id="GAA4795472.1"/>
    </source>
</evidence>
<evidence type="ECO:0000259" key="1">
    <source>
        <dbReference type="Pfam" id="PF07728"/>
    </source>
</evidence>
<keyword evidence="3" id="KW-1185">Reference proteome</keyword>
<protein>
    <recommendedName>
        <fullName evidence="1">ATPase dynein-related AAA domain-containing protein</fullName>
    </recommendedName>
</protein>
<accession>A0ABP9BHR4</accession>
<comment type="caution">
    <text evidence="2">The sequence shown here is derived from an EMBL/GenBank/DDBJ whole genome shotgun (WGS) entry which is preliminary data.</text>
</comment>
<dbReference type="InterPro" id="IPR011704">
    <property type="entry name" value="ATPase_dyneun-rel_AAA"/>
</dbReference>
<dbReference type="RefSeq" id="WP_345232116.1">
    <property type="nucleotide sequence ID" value="NZ_BAABIQ010000036.1"/>
</dbReference>
<dbReference type="Pfam" id="PF07728">
    <property type="entry name" value="AAA_5"/>
    <property type="match status" value="1"/>
</dbReference>
<evidence type="ECO:0000313" key="3">
    <source>
        <dbReference type="Proteomes" id="UP001501411"/>
    </source>
</evidence>
<reference evidence="3" key="1">
    <citation type="journal article" date="2019" name="Int. J. Syst. Evol. Microbiol.">
        <title>The Global Catalogue of Microorganisms (GCM) 10K type strain sequencing project: providing services to taxonomists for standard genome sequencing and annotation.</title>
        <authorList>
            <consortium name="The Broad Institute Genomics Platform"/>
            <consortium name="The Broad Institute Genome Sequencing Center for Infectious Disease"/>
            <person name="Wu L."/>
            <person name="Ma J."/>
        </authorList>
    </citation>
    <scope>NUCLEOTIDE SEQUENCE [LARGE SCALE GENOMIC DNA]</scope>
    <source>
        <strain evidence="3">JCM 18200</strain>
    </source>
</reference>
<dbReference type="InterPro" id="IPR052934">
    <property type="entry name" value="Methyl-DNA_Rec/Restrict_Enz"/>
</dbReference>
<name>A0ABP9BHR4_9SPHI</name>
<dbReference type="Proteomes" id="UP001501411">
    <property type="component" value="Unassembled WGS sequence"/>
</dbReference>
<proteinExistence type="predicted"/>